<protein>
    <submittedName>
        <fullName evidence="1">Uncharacterized protein</fullName>
    </submittedName>
</protein>
<organism evidence="1 2">
    <name type="scientific">Armillaria tabescens</name>
    <name type="common">Ringless honey mushroom</name>
    <name type="synonym">Agaricus tabescens</name>
    <dbReference type="NCBI Taxonomy" id="1929756"/>
    <lineage>
        <taxon>Eukaryota</taxon>
        <taxon>Fungi</taxon>
        <taxon>Dikarya</taxon>
        <taxon>Basidiomycota</taxon>
        <taxon>Agaricomycotina</taxon>
        <taxon>Agaricomycetes</taxon>
        <taxon>Agaricomycetidae</taxon>
        <taxon>Agaricales</taxon>
        <taxon>Marasmiineae</taxon>
        <taxon>Physalacriaceae</taxon>
        <taxon>Desarmillaria</taxon>
    </lineage>
</organism>
<dbReference type="GeneID" id="85349491"/>
<keyword evidence="2" id="KW-1185">Reference proteome</keyword>
<dbReference type="Proteomes" id="UP001175211">
    <property type="component" value="Unassembled WGS sequence"/>
</dbReference>
<comment type="caution">
    <text evidence="1">The sequence shown here is derived from an EMBL/GenBank/DDBJ whole genome shotgun (WGS) entry which is preliminary data.</text>
</comment>
<name>A0AA39JEB0_ARMTA</name>
<dbReference type="AlphaFoldDB" id="A0AA39JEB0"/>
<evidence type="ECO:0000313" key="1">
    <source>
        <dbReference type="EMBL" id="KAK0441190.1"/>
    </source>
</evidence>
<accession>A0AA39JEB0</accession>
<dbReference type="RefSeq" id="XP_060323876.1">
    <property type="nucleotide sequence ID" value="XM_060465943.1"/>
</dbReference>
<sequence length="176" mass="20985">MLKWIQAAIFSICLFYEFPGSRVATVFGPSIMALIDFDPLEEFDLETYFKRREWWQSMRGWFAERRYFLYHPQFHEGELISLCYPDISFPATGWSAKSPFLYAYRESHSLEYGECGENYLSTDVPFRSSSVWFAQDRETRLDQTRKTPKSIKYCVGLARMLFRPPRFITSYLSWSF</sequence>
<reference evidence="1" key="1">
    <citation type="submission" date="2023-06" db="EMBL/GenBank/DDBJ databases">
        <authorList>
            <consortium name="Lawrence Berkeley National Laboratory"/>
            <person name="Ahrendt S."/>
            <person name="Sahu N."/>
            <person name="Indic B."/>
            <person name="Wong-Bajracharya J."/>
            <person name="Merenyi Z."/>
            <person name="Ke H.-M."/>
            <person name="Monk M."/>
            <person name="Kocsube S."/>
            <person name="Drula E."/>
            <person name="Lipzen A."/>
            <person name="Balint B."/>
            <person name="Henrissat B."/>
            <person name="Andreopoulos B."/>
            <person name="Martin F.M."/>
            <person name="Harder C.B."/>
            <person name="Rigling D."/>
            <person name="Ford K.L."/>
            <person name="Foster G.D."/>
            <person name="Pangilinan J."/>
            <person name="Papanicolaou A."/>
            <person name="Barry K."/>
            <person name="LaButti K."/>
            <person name="Viragh M."/>
            <person name="Koriabine M."/>
            <person name="Yan M."/>
            <person name="Riley R."/>
            <person name="Champramary S."/>
            <person name="Plett K.L."/>
            <person name="Tsai I.J."/>
            <person name="Slot J."/>
            <person name="Sipos G."/>
            <person name="Plett J."/>
            <person name="Nagy L.G."/>
            <person name="Grigoriev I.V."/>
        </authorList>
    </citation>
    <scope>NUCLEOTIDE SEQUENCE</scope>
    <source>
        <strain evidence="1">CCBAS 213</strain>
    </source>
</reference>
<gene>
    <name evidence="1" type="ORF">EV420DRAFT_1125580</name>
</gene>
<dbReference type="EMBL" id="JAUEPS010000072">
    <property type="protein sequence ID" value="KAK0441190.1"/>
    <property type="molecule type" value="Genomic_DNA"/>
</dbReference>
<evidence type="ECO:0000313" key="2">
    <source>
        <dbReference type="Proteomes" id="UP001175211"/>
    </source>
</evidence>
<proteinExistence type="predicted"/>